<dbReference type="SUPFAM" id="SSF53756">
    <property type="entry name" value="UDP-Glycosyltransferase/glycogen phosphorylase"/>
    <property type="match status" value="1"/>
</dbReference>
<protein>
    <submittedName>
        <fullName evidence="1">CDP-glycerol glycerophosphotransferase family protein</fullName>
    </submittedName>
</protein>
<sequence>MNAVPVVAYFAGDPSRTYQLVQWLEVLEVLDDVHRVCLVLRDREAAELVAARTRLRVVTAPTLADLSAVYAELDAKVVLYCNNSVQNFDSLLDSRRLHVHVNHGESDKQSMASNNAKAYDRVFVAGEAAVQRYVAELLEFDARRLVRIGRPQLDLRRTPLLEPSERSTVLYAPTWEGDAAYNDYTSVDVMGPAIVRAVLAVPGVRLVYKPHPKVVTSRTPAVAAAHREVLDVVAEAAGREPGAGHTAVVEGDILAVMPVCDAIVTDVSSVGLDWLYLHTDKPIVLTDRHEDDDRLRQHVPLSRCADVVRPGEVDGLSELLRDRLEHDEHRLARTAMRHHYFDDLHVGDSTVRFLGAVSELVALRDRLLDEAGGAITA</sequence>
<reference evidence="1 2" key="1">
    <citation type="submission" date="2023-11" db="EMBL/GenBank/DDBJ databases">
        <title>Novel species in genus Nocardioides.</title>
        <authorList>
            <person name="Zhou H."/>
        </authorList>
    </citation>
    <scope>NUCLEOTIDE SEQUENCE [LARGE SCALE GENOMIC DNA]</scope>
    <source>
        <strain evidence="1 2">S-58</strain>
    </source>
</reference>
<keyword evidence="2" id="KW-1185">Reference proteome</keyword>
<accession>A0ABU5KB00</accession>
<dbReference type="InterPro" id="IPR007554">
    <property type="entry name" value="Glycerophosphate_synth"/>
</dbReference>
<organism evidence="1 2">
    <name type="scientific">Nocardioides renjunii</name>
    <dbReference type="NCBI Taxonomy" id="3095075"/>
    <lineage>
        <taxon>Bacteria</taxon>
        <taxon>Bacillati</taxon>
        <taxon>Actinomycetota</taxon>
        <taxon>Actinomycetes</taxon>
        <taxon>Propionibacteriales</taxon>
        <taxon>Nocardioidaceae</taxon>
        <taxon>Nocardioides</taxon>
    </lineage>
</organism>
<proteinExistence type="predicted"/>
<gene>
    <name evidence="1" type="ORF">SFC79_10210</name>
</gene>
<dbReference type="Pfam" id="PF04464">
    <property type="entry name" value="Glyphos_transf"/>
    <property type="match status" value="1"/>
</dbReference>
<dbReference type="EMBL" id="JAXQPW010000002">
    <property type="protein sequence ID" value="MDZ5662136.1"/>
    <property type="molecule type" value="Genomic_DNA"/>
</dbReference>
<evidence type="ECO:0000313" key="1">
    <source>
        <dbReference type="EMBL" id="MDZ5662136.1"/>
    </source>
</evidence>
<dbReference type="InterPro" id="IPR043148">
    <property type="entry name" value="TagF_C"/>
</dbReference>
<evidence type="ECO:0000313" key="2">
    <source>
        <dbReference type="Proteomes" id="UP001291999"/>
    </source>
</evidence>
<comment type="caution">
    <text evidence="1">The sequence shown here is derived from an EMBL/GenBank/DDBJ whole genome shotgun (WGS) entry which is preliminary data.</text>
</comment>
<name>A0ABU5KB00_9ACTN</name>
<dbReference type="RefSeq" id="WP_322424255.1">
    <property type="nucleotide sequence ID" value="NZ_JAXQPW010000002.1"/>
</dbReference>
<dbReference type="Proteomes" id="UP001291999">
    <property type="component" value="Unassembled WGS sequence"/>
</dbReference>
<dbReference type="Gene3D" id="3.40.50.12580">
    <property type="match status" value="1"/>
</dbReference>